<keyword evidence="3" id="KW-1185">Reference proteome</keyword>
<dbReference type="Proteomes" id="UP001291309">
    <property type="component" value="Unassembled WGS sequence"/>
</dbReference>
<gene>
    <name evidence="2" type="ORF">SYV04_06780</name>
</gene>
<dbReference type="SUPFAM" id="SSF50475">
    <property type="entry name" value="FMN-binding split barrel"/>
    <property type="match status" value="1"/>
</dbReference>
<feature type="domain" description="General stress protein FMN-binding split barrel" evidence="1">
    <location>
        <begin position="15"/>
        <end position="162"/>
    </location>
</feature>
<evidence type="ECO:0000259" key="1">
    <source>
        <dbReference type="Pfam" id="PF16242"/>
    </source>
</evidence>
<protein>
    <submittedName>
        <fullName evidence="2">Pyridoxamine 5'-phosphate oxidase family protein</fullName>
    </submittedName>
</protein>
<dbReference type="Pfam" id="PF16242">
    <property type="entry name" value="Pyrid_ox_like"/>
    <property type="match status" value="1"/>
</dbReference>
<dbReference type="InterPro" id="IPR052917">
    <property type="entry name" value="Stress-Dev_Protein"/>
</dbReference>
<dbReference type="InterPro" id="IPR012349">
    <property type="entry name" value="Split_barrel_FMN-bd"/>
</dbReference>
<dbReference type="PANTHER" id="PTHR34818:SF1">
    <property type="entry name" value="PROTEIN BLI-3"/>
    <property type="match status" value="1"/>
</dbReference>
<dbReference type="RefSeq" id="WP_321544801.1">
    <property type="nucleotide sequence ID" value="NZ_JAXIVS010000002.1"/>
</dbReference>
<sequence length="179" mass="20274">MAKKKAEQKGGEQKDAIVHLGELIHGIKVAMMTTVEEDGSLRSRPMWTHDRDFDGELWFFTREHSAKVDEVEHDHHVSLAYSEPAKDRYVSVSGRCRLVQDKEKARELWNPTLKAWFPEGLDDPELALLCVKVEKAEYWDTPNSRMVQLVGFVKAVLTGEQYKPGDNAKVTLGDGASVH</sequence>
<comment type="caution">
    <text evidence="2">The sequence shown here is derived from an EMBL/GenBank/DDBJ whole genome shotgun (WGS) entry which is preliminary data.</text>
</comment>
<dbReference type="EMBL" id="JAXIVS010000002">
    <property type="protein sequence ID" value="MDY7226080.1"/>
    <property type="molecule type" value="Genomic_DNA"/>
</dbReference>
<proteinExistence type="predicted"/>
<name>A0ABU5GY34_9BACT</name>
<evidence type="ECO:0000313" key="2">
    <source>
        <dbReference type="EMBL" id="MDY7226080.1"/>
    </source>
</evidence>
<reference evidence="2 3" key="1">
    <citation type="submission" date="2023-12" db="EMBL/GenBank/DDBJ databases">
        <title>the genome sequence of Hyalangium sp. s54d21.</title>
        <authorList>
            <person name="Zhang X."/>
        </authorList>
    </citation>
    <scope>NUCLEOTIDE SEQUENCE [LARGE SCALE GENOMIC DNA]</scope>
    <source>
        <strain evidence="3">s54d21</strain>
    </source>
</reference>
<dbReference type="Gene3D" id="2.30.110.10">
    <property type="entry name" value="Electron Transport, Fmn-binding Protein, Chain A"/>
    <property type="match status" value="1"/>
</dbReference>
<evidence type="ECO:0000313" key="3">
    <source>
        <dbReference type="Proteomes" id="UP001291309"/>
    </source>
</evidence>
<dbReference type="InterPro" id="IPR038725">
    <property type="entry name" value="YdaG_split_barrel_FMN-bd"/>
</dbReference>
<organism evidence="2 3">
    <name type="scientific">Hyalangium rubrum</name>
    <dbReference type="NCBI Taxonomy" id="3103134"/>
    <lineage>
        <taxon>Bacteria</taxon>
        <taxon>Pseudomonadati</taxon>
        <taxon>Myxococcota</taxon>
        <taxon>Myxococcia</taxon>
        <taxon>Myxococcales</taxon>
        <taxon>Cystobacterineae</taxon>
        <taxon>Archangiaceae</taxon>
        <taxon>Hyalangium</taxon>
    </lineage>
</organism>
<dbReference type="PANTHER" id="PTHR34818">
    <property type="entry name" value="PROTEIN BLI-3"/>
    <property type="match status" value="1"/>
</dbReference>
<accession>A0ABU5GY34</accession>